<dbReference type="EMBL" id="SMCR01000004">
    <property type="protein sequence ID" value="TCV96911.1"/>
    <property type="molecule type" value="Genomic_DNA"/>
</dbReference>
<dbReference type="Proteomes" id="UP000295719">
    <property type="component" value="Unassembled WGS sequence"/>
</dbReference>
<dbReference type="AlphaFoldDB" id="A0A4R3YW59"/>
<accession>A0A4R3YW59</accession>
<comment type="caution">
    <text evidence="1">The sequence shown here is derived from an EMBL/GenBank/DDBJ whole genome shotgun (WGS) entry which is preliminary data.</text>
</comment>
<dbReference type="OrthoDB" id="9798934at2"/>
<keyword evidence="2" id="KW-1185">Reference proteome</keyword>
<dbReference type="RefSeq" id="WP_131865470.1">
    <property type="nucleotide sequence ID" value="NZ_SMCR01000004.1"/>
</dbReference>
<protein>
    <submittedName>
        <fullName evidence="1">Uncharacterized protein</fullName>
    </submittedName>
</protein>
<reference evidence="1 2" key="1">
    <citation type="submission" date="2019-03" db="EMBL/GenBank/DDBJ databases">
        <title>Genomic Encyclopedia of Type Strains, Phase IV (KMG-IV): sequencing the most valuable type-strain genomes for metagenomic binning, comparative biology and taxonomic classification.</title>
        <authorList>
            <person name="Goeker M."/>
        </authorList>
    </citation>
    <scope>NUCLEOTIDE SEQUENCE [LARGE SCALE GENOMIC DNA]</scope>
    <source>
        <strain evidence="1 2">DSM 19580</strain>
    </source>
</reference>
<proteinExistence type="predicted"/>
<evidence type="ECO:0000313" key="2">
    <source>
        <dbReference type="Proteomes" id="UP000295719"/>
    </source>
</evidence>
<gene>
    <name evidence="1" type="ORF">EDC52_104352</name>
</gene>
<sequence length="62" mass="6659">MDAGLLQKVALIAYDGLPAHSLIPCEVTPIIQATKEQVGKQIAQMTMALISGESPARLQVLW</sequence>
<evidence type="ECO:0000313" key="1">
    <source>
        <dbReference type="EMBL" id="TCV96911.1"/>
    </source>
</evidence>
<name>A0A4R3YW59_9GAMM</name>
<organism evidence="1 2">
    <name type="scientific">Biostraticola tofi</name>
    <dbReference type="NCBI Taxonomy" id="466109"/>
    <lineage>
        <taxon>Bacteria</taxon>
        <taxon>Pseudomonadati</taxon>
        <taxon>Pseudomonadota</taxon>
        <taxon>Gammaproteobacteria</taxon>
        <taxon>Enterobacterales</taxon>
        <taxon>Bruguierivoracaceae</taxon>
        <taxon>Biostraticola</taxon>
    </lineage>
</organism>